<dbReference type="InterPro" id="IPR011047">
    <property type="entry name" value="Quinoprotein_ADH-like_sf"/>
</dbReference>
<dbReference type="GeneID" id="38110464"/>
<dbReference type="AlphaFoldDB" id="A0A3D8T2I6"/>
<dbReference type="SUPFAM" id="SSF81383">
    <property type="entry name" value="F-box domain"/>
    <property type="match status" value="1"/>
</dbReference>
<dbReference type="Proteomes" id="UP000256690">
    <property type="component" value="Unassembled WGS sequence"/>
</dbReference>
<dbReference type="RefSeq" id="XP_026607955.1">
    <property type="nucleotide sequence ID" value="XM_026742110.1"/>
</dbReference>
<evidence type="ECO:0000313" key="3">
    <source>
        <dbReference type="Proteomes" id="UP000256690"/>
    </source>
</evidence>
<name>A0A3D8T2I6_9EURO</name>
<protein>
    <recommendedName>
        <fullName evidence="4">F-box domain-containing protein</fullName>
    </recommendedName>
</protein>
<keyword evidence="3" id="KW-1185">Reference proteome</keyword>
<proteinExistence type="predicted"/>
<accession>A0A3D8T2I6</accession>
<dbReference type="OrthoDB" id="4466386at2759"/>
<sequence>MVGKRKSGPGTENAAKSSRPCKRCRSGKARNHSNTHERKRTDPFRYLNFDCASLILEYLDPVSVVRCGMVDKGWAAFIRVWICALGLRVHFPLAWNLDIKKDEPKATEIYKNEAAPFATLPTGQASAVRKIGASMEVIAFAGDLVAWNTGPDLAVHWQDLGIREDGSFNTPQKFTPPFRDDEGVFAFDKMRLNANGQVLVRAMQYNDVDRDFLIDLKTQEIKWRRDNNTFPRQTPVLVGEERVYYVVADAMHIEAVDIKSGQQLYRVPTPGTSPPPTHPLSGTRIWGWGDTELSRRLCVLVQLDGREVIAGIADKTGESWGRTVLVMDGATGQWIQETRVPTTERLEIVVSPDRTQFAVIGETSCHKALVFQYFEPAPDGRSFLVSGTQLLEDRQVMFGPTAKRGAIDPFRSIVALLDSEFTPRVARLTPKEKPVSAAMLKVQDTYSVSMDRVLVKGRRREITVPAATHGEPRRWFEPDRRPFEARDLLAVHFVDGHRVVVEASRWVERPGWSQAVTHRDLVTEYYIFDFRLRPGGGYMEDGLQGERRMSGESLLSSPG</sequence>
<dbReference type="SUPFAM" id="SSF50998">
    <property type="entry name" value="Quinoprotein alcohol dehydrogenase-like"/>
    <property type="match status" value="1"/>
</dbReference>
<dbReference type="InterPro" id="IPR015943">
    <property type="entry name" value="WD40/YVTN_repeat-like_dom_sf"/>
</dbReference>
<evidence type="ECO:0000313" key="2">
    <source>
        <dbReference type="EMBL" id="RDW92772.1"/>
    </source>
</evidence>
<gene>
    <name evidence="2" type="ORF">DSM5745_00094</name>
</gene>
<feature type="region of interest" description="Disordered" evidence="1">
    <location>
        <begin position="1"/>
        <end position="37"/>
    </location>
</feature>
<evidence type="ECO:0008006" key="4">
    <source>
        <dbReference type="Google" id="ProtNLM"/>
    </source>
</evidence>
<feature type="compositionally biased region" description="Basic residues" evidence="1">
    <location>
        <begin position="19"/>
        <end position="33"/>
    </location>
</feature>
<comment type="caution">
    <text evidence="2">The sequence shown here is derived from an EMBL/GenBank/DDBJ whole genome shotgun (WGS) entry which is preliminary data.</text>
</comment>
<dbReference type="InterPro" id="IPR036047">
    <property type="entry name" value="F-box-like_dom_sf"/>
</dbReference>
<reference evidence="2 3" key="1">
    <citation type="journal article" date="2018" name="IMA Fungus">
        <title>IMA Genome-F 9: Draft genome sequence of Annulohypoxylon stygium, Aspergillus mulundensis, Berkeleyomyces basicola (syn. Thielaviopsis basicola), Ceratocystis smalleyi, two Cercospora beticola strains, Coleophoma cylindrospora, Fusarium fracticaudum, Phialophora cf. hyalina, and Morchella septimelata.</title>
        <authorList>
            <person name="Wingfield B.D."/>
            <person name="Bills G.F."/>
            <person name="Dong Y."/>
            <person name="Huang W."/>
            <person name="Nel W.J."/>
            <person name="Swalarsk-Parry B.S."/>
            <person name="Vaghefi N."/>
            <person name="Wilken P.M."/>
            <person name="An Z."/>
            <person name="de Beer Z.W."/>
            <person name="De Vos L."/>
            <person name="Chen L."/>
            <person name="Duong T.A."/>
            <person name="Gao Y."/>
            <person name="Hammerbacher A."/>
            <person name="Kikkert J.R."/>
            <person name="Li Y."/>
            <person name="Li H."/>
            <person name="Li K."/>
            <person name="Li Q."/>
            <person name="Liu X."/>
            <person name="Ma X."/>
            <person name="Naidoo K."/>
            <person name="Pethybridge S.J."/>
            <person name="Sun J."/>
            <person name="Steenkamp E.T."/>
            <person name="van der Nest M.A."/>
            <person name="van Wyk S."/>
            <person name="Wingfield M.J."/>
            <person name="Xiong C."/>
            <person name="Yue Q."/>
            <person name="Zhang X."/>
        </authorList>
    </citation>
    <scope>NUCLEOTIDE SEQUENCE [LARGE SCALE GENOMIC DNA]</scope>
    <source>
        <strain evidence="2 3">DSM 5745</strain>
    </source>
</reference>
<evidence type="ECO:0000256" key="1">
    <source>
        <dbReference type="SAM" id="MobiDB-lite"/>
    </source>
</evidence>
<organism evidence="2 3">
    <name type="scientific">Aspergillus mulundensis</name>
    <dbReference type="NCBI Taxonomy" id="1810919"/>
    <lineage>
        <taxon>Eukaryota</taxon>
        <taxon>Fungi</taxon>
        <taxon>Dikarya</taxon>
        <taxon>Ascomycota</taxon>
        <taxon>Pezizomycotina</taxon>
        <taxon>Eurotiomycetes</taxon>
        <taxon>Eurotiomycetidae</taxon>
        <taxon>Eurotiales</taxon>
        <taxon>Aspergillaceae</taxon>
        <taxon>Aspergillus</taxon>
        <taxon>Aspergillus subgen. Nidulantes</taxon>
    </lineage>
</organism>
<dbReference type="EMBL" id="PVWQ01000001">
    <property type="protein sequence ID" value="RDW92772.1"/>
    <property type="molecule type" value="Genomic_DNA"/>
</dbReference>
<dbReference type="Gene3D" id="2.130.10.10">
    <property type="entry name" value="YVTN repeat-like/Quinoprotein amine dehydrogenase"/>
    <property type="match status" value="1"/>
</dbReference>